<keyword evidence="2" id="KW-1185">Reference proteome</keyword>
<feature type="non-terminal residue" evidence="1">
    <location>
        <position position="193"/>
    </location>
</feature>
<feature type="non-terminal residue" evidence="1">
    <location>
        <position position="1"/>
    </location>
</feature>
<gene>
    <name evidence="1" type="ORF">DFH08DRAFT_1025075</name>
</gene>
<comment type="caution">
    <text evidence="1">The sequence shown here is derived from an EMBL/GenBank/DDBJ whole genome shotgun (WGS) entry which is preliminary data.</text>
</comment>
<dbReference type="EMBL" id="JARIHO010000004">
    <property type="protein sequence ID" value="KAJ7362698.1"/>
    <property type="molecule type" value="Genomic_DNA"/>
</dbReference>
<name>A0AAD7F188_9AGAR</name>
<evidence type="ECO:0000313" key="2">
    <source>
        <dbReference type="Proteomes" id="UP001218218"/>
    </source>
</evidence>
<accession>A0AAD7F188</accession>
<organism evidence="1 2">
    <name type="scientific">Mycena albidolilacea</name>
    <dbReference type="NCBI Taxonomy" id="1033008"/>
    <lineage>
        <taxon>Eukaryota</taxon>
        <taxon>Fungi</taxon>
        <taxon>Dikarya</taxon>
        <taxon>Basidiomycota</taxon>
        <taxon>Agaricomycotina</taxon>
        <taxon>Agaricomycetes</taxon>
        <taxon>Agaricomycetidae</taxon>
        <taxon>Agaricales</taxon>
        <taxon>Marasmiineae</taxon>
        <taxon>Mycenaceae</taxon>
        <taxon>Mycena</taxon>
    </lineage>
</organism>
<dbReference type="Proteomes" id="UP001218218">
    <property type="component" value="Unassembled WGS sequence"/>
</dbReference>
<dbReference type="AlphaFoldDB" id="A0AAD7F188"/>
<reference evidence="1" key="1">
    <citation type="submission" date="2023-03" db="EMBL/GenBank/DDBJ databases">
        <title>Massive genome expansion in bonnet fungi (Mycena s.s.) driven by repeated elements and novel gene families across ecological guilds.</title>
        <authorList>
            <consortium name="Lawrence Berkeley National Laboratory"/>
            <person name="Harder C.B."/>
            <person name="Miyauchi S."/>
            <person name="Viragh M."/>
            <person name="Kuo A."/>
            <person name="Thoen E."/>
            <person name="Andreopoulos B."/>
            <person name="Lu D."/>
            <person name="Skrede I."/>
            <person name="Drula E."/>
            <person name="Henrissat B."/>
            <person name="Morin E."/>
            <person name="Kohler A."/>
            <person name="Barry K."/>
            <person name="LaButti K."/>
            <person name="Morin E."/>
            <person name="Salamov A."/>
            <person name="Lipzen A."/>
            <person name="Mereny Z."/>
            <person name="Hegedus B."/>
            <person name="Baldrian P."/>
            <person name="Stursova M."/>
            <person name="Weitz H."/>
            <person name="Taylor A."/>
            <person name="Grigoriev I.V."/>
            <person name="Nagy L.G."/>
            <person name="Martin F."/>
            <person name="Kauserud H."/>
        </authorList>
    </citation>
    <scope>NUCLEOTIDE SEQUENCE</scope>
    <source>
        <strain evidence="1">CBHHK002</strain>
    </source>
</reference>
<sequence>FSGEPVGAESTEVTPGTFIKKFRAHMRDLGQTDAQKVDAFPDYLVEDSPAERWFMAWKLEAAAAANPPWLNLEAAFHERFPGPEKAERTPQEWERELAGMVLTLPELSATVEVGGADVYAHVHFASRLLEIARLARIETTTSGIWQSRDALPEVLREKVPSTQENWTTYTATIKAVDRVYLREGVAKARNAQE</sequence>
<evidence type="ECO:0000313" key="1">
    <source>
        <dbReference type="EMBL" id="KAJ7362698.1"/>
    </source>
</evidence>
<protein>
    <submittedName>
        <fullName evidence="1">Uncharacterized protein</fullName>
    </submittedName>
</protein>
<proteinExistence type="predicted"/>